<dbReference type="PROSITE" id="PS51257">
    <property type="entry name" value="PROKAR_LIPOPROTEIN"/>
    <property type="match status" value="1"/>
</dbReference>
<dbReference type="RefSeq" id="WP_237604063.1">
    <property type="nucleotide sequence ID" value="NZ_JAIRBA010000039.1"/>
</dbReference>
<gene>
    <name evidence="1" type="ORF">K8089_14760</name>
</gene>
<dbReference type="AlphaFoldDB" id="A0A9X1QYN5"/>
<protein>
    <submittedName>
        <fullName evidence="1">Deoxyribose-phosphate aldolase</fullName>
    </submittedName>
</protein>
<sequence length="252" mass="28685">MRILTLIGFLIIFISCKEDKKELTAQQIIDKTIENAGGSKYDVAKIQFTFRDIQYSSHRNKGAFELTRTITDSLGETRDVLTNSGFERFANGTKLTLADSTVSKYSNSLNSVHYFVQLPYGLNDSAVNKELVGEAEIDGKDYYEVQVTFAQNGGGVDHEDVYMYWIAKDDFTIDYFAYKFYTGKGGIRFRKAINPRMVNGLRFVDYENYKLEPWESVDMQTVDELFEAGKLELLSEIITEDVTVVVPKPNAE</sequence>
<dbReference type="InterPro" id="IPR045444">
    <property type="entry name" value="DUF6503"/>
</dbReference>
<proteinExistence type="predicted"/>
<evidence type="ECO:0000313" key="1">
    <source>
        <dbReference type="EMBL" id="MCG2420286.1"/>
    </source>
</evidence>
<comment type="caution">
    <text evidence="1">The sequence shown here is derived from an EMBL/GenBank/DDBJ whole genome shotgun (WGS) entry which is preliminary data.</text>
</comment>
<dbReference type="Pfam" id="PF20113">
    <property type="entry name" value="DUF6503"/>
    <property type="match status" value="1"/>
</dbReference>
<accession>A0A9X1QYN5</accession>
<reference evidence="1" key="1">
    <citation type="submission" date="2021-09" db="EMBL/GenBank/DDBJ databases">
        <title>Genome of Aequorivita sp. strain F47161.</title>
        <authorList>
            <person name="Wang Y."/>
        </authorList>
    </citation>
    <scope>NUCLEOTIDE SEQUENCE</scope>
    <source>
        <strain evidence="1">F47161</strain>
    </source>
</reference>
<keyword evidence="2" id="KW-1185">Reference proteome</keyword>
<name>A0A9X1QYN5_9FLAO</name>
<evidence type="ECO:0000313" key="2">
    <source>
        <dbReference type="Proteomes" id="UP001139461"/>
    </source>
</evidence>
<organism evidence="1 2">
    <name type="scientific">Aequorivita vitellina</name>
    <dbReference type="NCBI Taxonomy" id="2874475"/>
    <lineage>
        <taxon>Bacteria</taxon>
        <taxon>Pseudomonadati</taxon>
        <taxon>Bacteroidota</taxon>
        <taxon>Flavobacteriia</taxon>
        <taxon>Flavobacteriales</taxon>
        <taxon>Flavobacteriaceae</taxon>
        <taxon>Aequorivita</taxon>
    </lineage>
</organism>
<dbReference type="Proteomes" id="UP001139461">
    <property type="component" value="Unassembled WGS sequence"/>
</dbReference>
<dbReference type="EMBL" id="JAIRBA010000039">
    <property type="protein sequence ID" value="MCG2420286.1"/>
    <property type="molecule type" value="Genomic_DNA"/>
</dbReference>